<feature type="coiled-coil region" evidence="1">
    <location>
        <begin position="40"/>
        <end position="67"/>
    </location>
</feature>
<evidence type="ECO:0000313" key="4">
    <source>
        <dbReference type="Proteomes" id="UP000231139"/>
    </source>
</evidence>
<accession>A0A2H0MZZ2</accession>
<comment type="caution">
    <text evidence="3">The sequence shown here is derived from an EMBL/GenBank/DDBJ whole genome shotgun (WGS) entry which is preliminary data.</text>
</comment>
<keyword evidence="1" id="KW-0175">Coiled coil</keyword>
<dbReference type="AlphaFoldDB" id="A0A2H0MZZ2"/>
<reference evidence="3 4" key="1">
    <citation type="submission" date="2017-09" db="EMBL/GenBank/DDBJ databases">
        <title>Depth-based differentiation of microbial function through sediment-hosted aquifers and enrichment of novel symbionts in the deep terrestrial subsurface.</title>
        <authorList>
            <person name="Probst A.J."/>
            <person name="Ladd B."/>
            <person name="Jarett J.K."/>
            <person name="Geller-Mcgrath D.E."/>
            <person name="Sieber C.M."/>
            <person name="Emerson J.B."/>
            <person name="Anantharaman K."/>
            <person name="Thomas B.C."/>
            <person name="Malmstrom R."/>
            <person name="Stieglmeier M."/>
            <person name="Klingl A."/>
            <person name="Woyke T."/>
            <person name="Ryan C.M."/>
            <person name="Banfield J.F."/>
        </authorList>
    </citation>
    <scope>NUCLEOTIDE SEQUENCE [LARGE SCALE GENOMIC DNA]</scope>
    <source>
        <strain evidence="3">CG11_big_fil_rev_8_21_14_0_20_35_11</strain>
    </source>
</reference>
<protein>
    <submittedName>
        <fullName evidence="3">Uncharacterized protein</fullName>
    </submittedName>
</protein>
<proteinExistence type="predicted"/>
<dbReference type="Proteomes" id="UP000231139">
    <property type="component" value="Unassembled WGS sequence"/>
</dbReference>
<sequence length="99" mass="11353">MAGKKVYSKIFWGTSLWILISLVVFYIFQVIQLTELGFQIGEYERGLEKSRREIANLETSLSRDSNLENFEKKLETLGYQEIDKIDYLVAPGSVVAKGE</sequence>
<keyword evidence="2" id="KW-0472">Membrane</keyword>
<organism evidence="3 4">
    <name type="scientific">Candidatus Nealsonbacteria bacterium CG11_big_fil_rev_8_21_14_0_20_35_11</name>
    <dbReference type="NCBI Taxonomy" id="1974713"/>
    <lineage>
        <taxon>Bacteria</taxon>
        <taxon>Candidatus Nealsoniibacteriota</taxon>
    </lineage>
</organism>
<evidence type="ECO:0000256" key="2">
    <source>
        <dbReference type="SAM" id="Phobius"/>
    </source>
</evidence>
<dbReference type="EMBL" id="PCWK01000047">
    <property type="protein sequence ID" value="PIR02227.1"/>
    <property type="molecule type" value="Genomic_DNA"/>
</dbReference>
<feature type="transmembrane region" description="Helical" evidence="2">
    <location>
        <begin position="6"/>
        <end position="28"/>
    </location>
</feature>
<keyword evidence="2" id="KW-0812">Transmembrane</keyword>
<evidence type="ECO:0000256" key="1">
    <source>
        <dbReference type="SAM" id="Coils"/>
    </source>
</evidence>
<evidence type="ECO:0000313" key="3">
    <source>
        <dbReference type="EMBL" id="PIR02227.1"/>
    </source>
</evidence>
<name>A0A2H0MZZ2_9BACT</name>
<gene>
    <name evidence="3" type="ORF">COV62_02050</name>
</gene>
<keyword evidence="2" id="KW-1133">Transmembrane helix</keyword>